<dbReference type="SUPFAM" id="SSF81301">
    <property type="entry name" value="Nucleotidyltransferase"/>
    <property type="match status" value="1"/>
</dbReference>
<dbReference type="KEGG" id="bbd:Belba_1429"/>
<keyword evidence="2" id="KW-0808">Transferase</keyword>
<dbReference type="eggNOG" id="COG1708">
    <property type="taxonomic scope" value="Bacteria"/>
</dbReference>
<dbReference type="RefSeq" id="WP_014772042.1">
    <property type="nucleotide sequence ID" value="NC_018010.1"/>
</dbReference>
<gene>
    <name evidence="2" type="ordered locus">Belba_1429</name>
</gene>
<feature type="domain" description="Polymerase beta nucleotidyltransferase" evidence="1">
    <location>
        <begin position="18"/>
        <end position="107"/>
    </location>
</feature>
<evidence type="ECO:0000313" key="2">
    <source>
        <dbReference type="EMBL" id="AFL84048.1"/>
    </source>
</evidence>
<dbReference type="GO" id="GO:0016740">
    <property type="term" value="F:transferase activity"/>
    <property type="evidence" value="ECO:0007669"/>
    <property type="project" value="UniProtKB-KW"/>
</dbReference>
<dbReference type="InterPro" id="IPR043519">
    <property type="entry name" value="NT_sf"/>
</dbReference>
<sequence>MISSTEITNSGLTEEEIQNIQDIFSQYNSVEQVLLYGSRAIGSFKPASDIDLCMKGINLNLTIQQEIETDLDDLLLPYKIDLSIYHKITNPNFKEHIDRVGKELYTKT</sequence>
<dbReference type="Pfam" id="PF18765">
    <property type="entry name" value="Polbeta"/>
    <property type="match status" value="1"/>
</dbReference>
<dbReference type="STRING" id="866536.Belba_1429"/>
<dbReference type="AlphaFoldDB" id="I3Z480"/>
<evidence type="ECO:0000313" key="3">
    <source>
        <dbReference type="Proteomes" id="UP000006050"/>
    </source>
</evidence>
<accession>I3Z480</accession>
<dbReference type="Proteomes" id="UP000006050">
    <property type="component" value="Chromosome"/>
</dbReference>
<protein>
    <submittedName>
        <fullName evidence="2">Putative nucleotidyltransferase</fullName>
    </submittedName>
</protein>
<dbReference type="Gene3D" id="3.30.460.10">
    <property type="entry name" value="Beta Polymerase, domain 2"/>
    <property type="match status" value="1"/>
</dbReference>
<dbReference type="InterPro" id="IPR041633">
    <property type="entry name" value="Polbeta"/>
</dbReference>
<dbReference type="PATRIC" id="fig|866536.3.peg.1478"/>
<organism evidence="2 3">
    <name type="scientific">Belliella baltica (strain DSM 15883 / CIP 108006 / LMG 21964 / BA134)</name>
    <dbReference type="NCBI Taxonomy" id="866536"/>
    <lineage>
        <taxon>Bacteria</taxon>
        <taxon>Pseudomonadati</taxon>
        <taxon>Bacteroidota</taxon>
        <taxon>Cytophagia</taxon>
        <taxon>Cytophagales</taxon>
        <taxon>Cyclobacteriaceae</taxon>
        <taxon>Belliella</taxon>
    </lineage>
</organism>
<dbReference type="CDD" id="cd05403">
    <property type="entry name" value="NT_KNTase_like"/>
    <property type="match status" value="1"/>
</dbReference>
<dbReference type="HOGENOM" id="CLU_130257_5_1_10"/>
<evidence type="ECO:0000259" key="1">
    <source>
        <dbReference type="Pfam" id="PF18765"/>
    </source>
</evidence>
<dbReference type="EMBL" id="CP003281">
    <property type="protein sequence ID" value="AFL84048.1"/>
    <property type="molecule type" value="Genomic_DNA"/>
</dbReference>
<keyword evidence="3" id="KW-1185">Reference proteome</keyword>
<reference evidence="3" key="1">
    <citation type="submission" date="2012-06" db="EMBL/GenBank/DDBJ databases">
        <title>The complete genome of Belliella baltica DSM 15883.</title>
        <authorList>
            <person name="Lucas S."/>
            <person name="Copeland A."/>
            <person name="Lapidus A."/>
            <person name="Goodwin L."/>
            <person name="Pitluck S."/>
            <person name="Peters L."/>
            <person name="Mikhailova N."/>
            <person name="Davenport K."/>
            <person name="Kyrpides N."/>
            <person name="Mavromatis K."/>
            <person name="Pagani I."/>
            <person name="Ivanova N."/>
            <person name="Ovchinnikova G."/>
            <person name="Zeytun A."/>
            <person name="Detter J.C."/>
            <person name="Han C."/>
            <person name="Land M."/>
            <person name="Hauser L."/>
            <person name="Markowitz V."/>
            <person name="Cheng J.-F."/>
            <person name="Hugenholtz P."/>
            <person name="Woyke T."/>
            <person name="Wu D."/>
            <person name="Tindall B."/>
            <person name="Pomrenke H."/>
            <person name="Brambilla E."/>
            <person name="Klenk H.-P."/>
            <person name="Eisen J.A."/>
        </authorList>
    </citation>
    <scope>NUCLEOTIDE SEQUENCE [LARGE SCALE GENOMIC DNA]</scope>
    <source>
        <strain evidence="3">DSM 15883 / CIP 108006 / LMG 21964 / BA134</strain>
    </source>
</reference>
<proteinExistence type="predicted"/>
<name>I3Z480_BELBD</name>